<dbReference type="Pfam" id="PF26366">
    <property type="entry name" value="DUF8094"/>
    <property type="match status" value="1"/>
</dbReference>
<evidence type="ECO:0000313" key="3">
    <source>
        <dbReference type="EMBL" id="MFC5020935.1"/>
    </source>
</evidence>
<gene>
    <name evidence="3" type="ORF">ACFPM3_02075</name>
</gene>
<evidence type="ECO:0000259" key="2">
    <source>
        <dbReference type="Pfam" id="PF26366"/>
    </source>
</evidence>
<keyword evidence="1" id="KW-0732">Signal</keyword>
<dbReference type="PROSITE" id="PS51257">
    <property type="entry name" value="PROKAR_LIPOPROTEIN"/>
    <property type="match status" value="1"/>
</dbReference>
<reference evidence="4" key="1">
    <citation type="journal article" date="2019" name="Int. J. Syst. Evol. Microbiol.">
        <title>The Global Catalogue of Microorganisms (GCM) 10K type strain sequencing project: providing services to taxonomists for standard genome sequencing and annotation.</title>
        <authorList>
            <consortium name="The Broad Institute Genomics Platform"/>
            <consortium name="The Broad Institute Genome Sequencing Center for Infectious Disease"/>
            <person name="Wu L."/>
            <person name="Ma J."/>
        </authorList>
    </citation>
    <scope>NUCLEOTIDE SEQUENCE [LARGE SCALE GENOMIC DNA]</scope>
    <source>
        <strain evidence="4">CGMCC 4.1648</strain>
    </source>
</reference>
<keyword evidence="4" id="KW-1185">Reference proteome</keyword>
<sequence>MRRLNRALGRAARTSAAVAVLVLAASGCVTVHGELAVVPAATRDEAEQALKDFTEAYNKADKAYDPSLDAHRVTGSLGAIHQAGLKARGATSPNGNTAHQPLELTDAKFAIPKKAGWPRWFVADTDSNRDTDQGAGDNRWLLVFIRNGPDQLWEASHLSVLAPRDVPAFETDAEGWARPAEAGALAAAPEGLSKDYAAYMKTGQPAVFAAGPHTSGWREERDKIAHRPGLAVQFLDQALDTGTFTPLALATEDGGAMVFFSTRFYERRTAAAGYRPKVTPEERPLLTGEVRNSVTKDWVSSVTARVKPTGASTDTVTIINRLQGVTAVTGS</sequence>
<feature type="domain" description="DUF8094" evidence="2">
    <location>
        <begin position="37"/>
        <end position="328"/>
    </location>
</feature>
<dbReference type="EMBL" id="JBHSJD010000001">
    <property type="protein sequence ID" value="MFC5020935.1"/>
    <property type="molecule type" value="Genomic_DNA"/>
</dbReference>
<feature type="chain" id="PRO_5046674384" description="DUF8094 domain-containing protein" evidence="1">
    <location>
        <begin position="32"/>
        <end position="331"/>
    </location>
</feature>
<organism evidence="3 4">
    <name type="scientific">Streptomyces coeruleoprunus</name>
    <dbReference type="NCBI Taxonomy" id="285563"/>
    <lineage>
        <taxon>Bacteria</taxon>
        <taxon>Bacillati</taxon>
        <taxon>Actinomycetota</taxon>
        <taxon>Actinomycetes</taxon>
        <taxon>Kitasatosporales</taxon>
        <taxon>Streptomycetaceae</taxon>
        <taxon>Streptomyces</taxon>
    </lineage>
</organism>
<dbReference type="Proteomes" id="UP001595829">
    <property type="component" value="Unassembled WGS sequence"/>
</dbReference>
<evidence type="ECO:0000313" key="4">
    <source>
        <dbReference type="Proteomes" id="UP001595829"/>
    </source>
</evidence>
<comment type="caution">
    <text evidence="3">The sequence shown here is derived from an EMBL/GenBank/DDBJ whole genome shotgun (WGS) entry which is preliminary data.</text>
</comment>
<name>A0ABV9X9N2_9ACTN</name>
<protein>
    <recommendedName>
        <fullName evidence="2">DUF8094 domain-containing protein</fullName>
    </recommendedName>
</protein>
<feature type="signal peptide" evidence="1">
    <location>
        <begin position="1"/>
        <end position="31"/>
    </location>
</feature>
<proteinExistence type="predicted"/>
<evidence type="ECO:0000256" key="1">
    <source>
        <dbReference type="SAM" id="SignalP"/>
    </source>
</evidence>
<accession>A0ABV9X9N2</accession>
<dbReference type="InterPro" id="IPR058407">
    <property type="entry name" value="DUF8094"/>
</dbReference>
<dbReference type="RefSeq" id="WP_345691958.1">
    <property type="nucleotide sequence ID" value="NZ_BAABIT010000001.1"/>
</dbReference>